<keyword evidence="7" id="KW-0670">Pyruvate</keyword>
<dbReference type="NCBIfam" id="TIGR02320">
    <property type="entry name" value="PEP_mutase"/>
    <property type="match status" value="1"/>
</dbReference>
<reference evidence="7" key="1">
    <citation type="submission" date="2019-02" db="EMBL/GenBank/DDBJ databases">
        <authorList>
            <person name="Gruber-Vodicka R. H."/>
            <person name="Seah K. B. B."/>
        </authorList>
    </citation>
    <scope>NUCLEOTIDE SEQUENCE</scope>
    <source>
        <strain evidence="5">BECK_BZ197</strain>
        <strain evidence="7">BECK_BZ198</strain>
        <strain evidence="6">BECK_BZ199</strain>
    </source>
</reference>
<dbReference type="InterPro" id="IPR015813">
    <property type="entry name" value="Pyrv/PenolPyrv_kinase-like_dom"/>
</dbReference>
<name>A0A451BGB1_9GAMM</name>
<gene>
    <name evidence="5" type="ORF">BECKMB1821G_GA0114241_11213</name>
    <name evidence="7" type="ORF">BECKMB1821H_GA0114242_11253</name>
    <name evidence="6" type="ORF">BECKMB1821I_GA0114274_11253</name>
</gene>
<evidence type="ECO:0000256" key="4">
    <source>
        <dbReference type="ARBA" id="ARBA00038455"/>
    </source>
</evidence>
<dbReference type="EMBL" id="CAADFQ010000125">
    <property type="protein sequence ID" value="VFK35533.1"/>
    <property type="molecule type" value="Genomic_DNA"/>
</dbReference>
<comment type="similarity">
    <text evidence="4">Belongs to the isocitrate lyase/PEP mutase superfamily. PEP mutase family.</text>
</comment>
<dbReference type="InterPro" id="IPR039556">
    <property type="entry name" value="ICL/PEPM"/>
</dbReference>
<dbReference type="EMBL" id="CAADGH010000125">
    <property type="protein sequence ID" value="VFK77335.1"/>
    <property type="molecule type" value="Genomic_DNA"/>
</dbReference>
<dbReference type="Pfam" id="PF13714">
    <property type="entry name" value="PEP_mutase"/>
    <property type="match status" value="1"/>
</dbReference>
<evidence type="ECO:0000313" key="5">
    <source>
        <dbReference type="EMBL" id="VFK32688.1"/>
    </source>
</evidence>
<keyword evidence="1" id="KW-0479">Metal-binding</keyword>
<evidence type="ECO:0000256" key="3">
    <source>
        <dbReference type="ARBA" id="ARBA00024063"/>
    </source>
</evidence>
<dbReference type="GO" id="GO:0050188">
    <property type="term" value="F:phosphoenolpyruvate mutase activity"/>
    <property type="evidence" value="ECO:0007669"/>
    <property type="project" value="UniProtKB-EC"/>
</dbReference>
<organism evidence="7">
    <name type="scientific">Candidatus Kentrum sp. MB</name>
    <dbReference type="NCBI Taxonomy" id="2138164"/>
    <lineage>
        <taxon>Bacteria</taxon>
        <taxon>Pseudomonadati</taxon>
        <taxon>Pseudomonadota</taxon>
        <taxon>Gammaproteobacteria</taxon>
        <taxon>Candidatus Kentrum</taxon>
    </lineage>
</organism>
<sequence>MYFHSKEDMRKAQKFRSLLHSGELEFLCESHNGLSAKIVEEAGFKGIWASGLALSAQYGVRDNNEVSWTQVVENLEFMSDATSIPIMLDGDTGYGNFNNMRRLVRKLEQRDIAAVCIEDKLFPKTNSFTNGKSQPLADIDEFCGKIKAGKDTQQDDDFAIVARVESFITGRDLAEALKRAEAYHQAGADAILIHSALSVPDEVLDFKKAWGDRCPVIIAPTKYYATPTELFRKYGFSMVIWANQLLRSAIDAMERTARQLHRDRNLLSVENRIAPIAEVFRIQGVDELKAAEKRYLVEAKQPG</sequence>
<evidence type="ECO:0000313" key="6">
    <source>
        <dbReference type="EMBL" id="VFK35533.1"/>
    </source>
</evidence>
<dbReference type="InterPro" id="IPR040442">
    <property type="entry name" value="Pyrv_kinase-like_dom_sf"/>
</dbReference>
<dbReference type="CDD" id="cd00377">
    <property type="entry name" value="ICL_PEPM"/>
    <property type="match status" value="1"/>
</dbReference>
<proteinExistence type="inferred from homology"/>
<dbReference type="PANTHER" id="PTHR42905">
    <property type="entry name" value="PHOSPHOENOLPYRUVATE CARBOXYLASE"/>
    <property type="match status" value="1"/>
</dbReference>
<evidence type="ECO:0000256" key="1">
    <source>
        <dbReference type="ARBA" id="ARBA00022723"/>
    </source>
</evidence>
<dbReference type="PANTHER" id="PTHR42905:SF7">
    <property type="entry name" value="PHOSPHOENOLPYRUVATE PHOSPHOMUTASE"/>
    <property type="match status" value="1"/>
</dbReference>
<keyword evidence="2" id="KW-0413">Isomerase</keyword>
<dbReference type="EC" id="5.4.2.9" evidence="3"/>
<evidence type="ECO:0000313" key="7">
    <source>
        <dbReference type="EMBL" id="VFK77335.1"/>
    </source>
</evidence>
<protein>
    <recommendedName>
        <fullName evidence="3">phosphoenolpyruvate mutase</fullName>
        <ecNumber evidence="3">5.4.2.9</ecNumber>
    </recommendedName>
</protein>
<dbReference type="SUPFAM" id="SSF51621">
    <property type="entry name" value="Phosphoenolpyruvate/pyruvate domain"/>
    <property type="match status" value="1"/>
</dbReference>
<dbReference type="EMBL" id="CAADFO010000121">
    <property type="protein sequence ID" value="VFK32688.1"/>
    <property type="molecule type" value="Genomic_DNA"/>
</dbReference>
<evidence type="ECO:0000256" key="2">
    <source>
        <dbReference type="ARBA" id="ARBA00023235"/>
    </source>
</evidence>
<dbReference type="Gene3D" id="3.20.20.60">
    <property type="entry name" value="Phosphoenolpyruvate-binding domains"/>
    <property type="match status" value="1"/>
</dbReference>
<dbReference type="AlphaFoldDB" id="A0A451BGB1"/>
<dbReference type="GO" id="GO:0046872">
    <property type="term" value="F:metal ion binding"/>
    <property type="evidence" value="ECO:0007669"/>
    <property type="project" value="UniProtKB-KW"/>
</dbReference>
<dbReference type="InterPro" id="IPR012698">
    <property type="entry name" value="PEnolPyrv_PMutase_core"/>
</dbReference>
<accession>A0A451BGB1</accession>